<evidence type="ECO:0000256" key="6">
    <source>
        <dbReference type="SAM" id="MobiDB-lite"/>
    </source>
</evidence>
<dbReference type="InterPro" id="IPR016032">
    <property type="entry name" value="Sig_transdc_resp-reg_C-effctor"/>
</dbReference>
<feature type="region of interest" description="Disordered" evidence="6">
    <location>
        <begin position="213"/>
        <end position="246"/>
    </location>
</feature>
<keyword evidence="4" id="KW-0804">Transcription</keyword>
<dbReference type="GO" id="GO:0000160">
    <property type="term" value="P:phosphorelay signal transduction system"/>
    <property type="evidence" value="ECO:0007669"/>
    <property type="project" value="InterPro"/>
</dbReference>
<evidence type="ECO:0000256" key="5">
    <source>
        <dbReference type="PROSITE-ProRule" id="PRU01091"/>
    </source>
</evidence>
<dbReference type="InterPro" id="IPR011990">
    <property type="entry name" value="TPR-like_helical_dom_sf"/>
</dbReference>
<dbReference type="Pfam" id="PF03704">
    <property type="entry name" value="BTAD"/>
    <property type="match status" value="1"/>
</dbReference>
<dbReference type="PROSITE" id="PS51755">
    <property type="entry name" value="OMPR_PHOB"/>
    <property type="match status" value="1"/>
</dbReference>
<dbReference type="EMBL" id="VJWX01000276">
    <property type="protein sequence ID" value="TVT39702.1"/>
    <property type="molecule type" value="Genomic_DNA"/>
</dbReference>
<evidence type="ECO:0000256" key="3">
    <source>
        <dbReference type="ARBA" id="ARBA00023125"/>
    </source>
</evidence>
<feature type="DNA-binding region" description="OmpR/PhoB-type" evidence="5">
    <location>
        <begin position="1"/>
        <end position="83"/>
    </location>
</feature>
<dbReference type="InterPro" id="IPR005158">
    <property type="entry name" value="BTAD"/>
</dbReference>
<proteinExistence type="inferred from homology"/>
<evidence type="ECO:0000313" key="8">
    <source>
        <dbReference type="EMBL" id="TVT39702.1"/>
    </source>
</evidence>
<dbReference type="GO" id="GO:0003677">
    <property type="term" value="F:DNA binding"/>
    <property type="evidence" value="ECO:0007669"/>
    <property type="project" value="UniProtKB-UniRule"/>
</dbReference>
<evidence type="ECO:0000256" key="1">
    <source>
        <dbReference type="ARBA" id="ARBA00005820"/>
    </source>
</evidence>
<dbReference type="SMART" id="SM01043">
    <property type="entry name" value="BTAD"/>
    <property type="match status" value="1"/>
</dbReference>
<feature type="domain" description="OmpR/PhoB-type" evidence="7">
    <location>
        <begin position="1"/>
        <end position="83"/>
    </location>
</feature>
<sequence>MAGQPLPLGGPKPRLLLAALLLQPNTVMSTGALTEVLWPGSAPRSAAANIRTYVHSLRRRLAEASPDFADRLRGRGGGYVVTVRPGELDTTLFETHVSAAETAATCEEALAALDLAAGQWRGNVLEDLPHNHTWSSSIARLAEMRISVQQQRLRLRVELGEHADAVAELRGLLAEHPLREQLWQQLILALDAAGRRAEALTAYTQAERVLREELDAEPGPELRQVRAGLLAEPEPEPAEPRPAPPN</sequence>
<dbReference type="SUPFAM" id="SSF48452">
    <property type="entry name" value="TPR-like"/>
    <property type="match status" value="1"/>
</dbReference>
<dbReference type="PANTHER" id="PTHR35807:SF1">
    <property type="entry name" value="TRANSCRIPTIONAL REGULATOR REDD"/>
    <property type="match status" value="1"/>
</dbReference>
<dbReference type="CDD" id="cd15831">
    <property type="entry name" value="BTAD"/>
    <property type="match status" value="1"/>
</dbReference>
<evidence type="ECO:0000259" key="7">
    <source>
        <dbReference type="PROSITE" id="PS51755"/>
    </source>
</evidence>
<protein>
    <submittedName>
        <fullName evidence="8">AfsR/SARP family transcriptional regulator</fullName>
    </submittedName>
</protein>
<gene>
    <name evidence="8" type="ORF">FNH05_23900</name>
</gene>
<dbReference type="PANTHER" id="PTHR35807">
    <property type="entry name" value="TRANSCRIPTIONAL REGULATOR REDD-RELATED"/>
    <property type="match status" value="1"/>
</dbReference>
<dbReference type="InterPro" id="IPR001867">
    <property type="entry name" value="OmpR/PhoB-type_DNA-bd"/>
</dbReference>
<dbReference type="Proteomes" id="UP000320011">
    <property type="component" value="Unassembled WGS sequence"/>
</dbReference>
<comment type="similarity">
    <text evidence="1">Belongs to the AfsR/DnrI/RedD regulatory family.</text>
</comment>
<keyword evidence="3 5" id="KW-0238">DNA-binding</keyword>
<dbReference type="InterPro" id="IPR051677">
    <property type="entry name" value="AfsR-DnrI-RedD_regulator"/>
</dbReference>
<evidence type="ECO:0000313" key="9">
    <source>
        <dbReference type="Proteomes" id="UP000320011"/>
    </source>
</evidence>
<name>A0A558BT83_9PSEU</name>
<dbReference type="SUPFAM" id="SSF46894">
    <property type="entry name" value="C-terminal effector domain of the bipartite response regulators"/>
    <property type="match status" value="1"/>
</dbReference>
<reference evidence="8 9" key="2">
    <citation type="submission" date="2019-08" db="EMBL/GenBank/DDBJ databases">
        <title>Amycolatopsis acidicola sp. nov., isolated from peat swamp forest soil.</title>
        <authorList>
            <person name="Srisuk N."/>
        </authorList>
    </citation>
    <scope>NUCLEOTIDE SEQUENCE [LARGE SCALE GENOMIC DNA]</scope>
    <source>
        <strain evidence="8 9">TBRC 6029</strain>
    </source>
</reference>
<dbReference type="Pfam" id="PF00486">
    <property type="entry name" value="Trans_reg_C"/>
    <property type="match status" value="1"/>
</dbReference>
<keyword evidence="2" id="KW-0805">Transcription regulation</keyword>
<evidence type="ECO:0000256" key="4">
    <source>
        <dbReference type="ARBA" id="ARBA00023163"/>
    </source>
</evidence>
<accession>A0A558BT83</accession>
<dbReference type="GO" id="GO:0006355">
    <property type="term" value="P:regulation of DNA-templated transcription"/>
    <property type="evidence" value="ECO:0007669"/>
    <property type="project" value="InterPro"/>
</dbReference>
<dbReference type="InterPro" id="IPR036388">
    <property type="entry name" value="WH-like_DNA-bd_sf"/>
</dbReference>
<reference evidence="8 9" key="1">
    <citation type="submission" date="2019-07" db="EMBL/GenBank/DDBJ databases">
        <authorList>
            <person name="Duangmal K."/>
            <person name="Teo W.F.A."/>
        </authorList>
    </citation>
    <scope>NUCLEOTIDE SEQUENCE [LARGE SCALE GENOMIC DNA]</scope>
    <source>
        <strain evidence="8 9">TBRC 6029</strain>
    </source>
</reference>
<dbReference type="Gene3D" id="1.10.10.10">
    <property type="entry name" value="Winged helix-like DNA-binding domain superfamily/Winged helix DNA-binding domain"/>
    <property type="match status" value="1"/>
</dbReference>
<dbReference type="AlphaFoldDB" id="A0A558BT83"/>
<feature type="non-terminal residue" evidence="8">
    <location>
        <position position="246"/>
    </location>
</feature>
<dbReference type="SMART" id="SM00862">
    <property type="entry name" value="Trans_reg_C"/>
    <property type="match status" value="1"/>
</dbReference>
<evidence type="ECO:0000256" key="2">
    <source>
        <dbReference type="ARBA" id="ARBA00023015"/>
    </source>
</evidence>
<keyword evidence="9" id="KW-1185">Reference proteome</keyword>
<dbReference type="OrthoDB" id="3587032at2"/>
<comment type="caution">
    <text evidence="8">The sequence shown here is derived from an EMBL/GenBank/DDBJ whole genome shotgun (WGS) entry which is preliminary data.</text>
</comment>
<organism evidence="8 9">
    <name type="scientific">Amycolatopsis rhizosphaerae</name>
    <dbReference type="NCBI Taxonomy" id="2053003"/>
    <lineage>
        <taxon>Bacteria</taxon>
        <taxon>Bacillati</taxon>
        <taxon>Actinomycetota</taxon>
        <taxon>Actinomycetes</taxon>
        <taxon>Pseudonocardiales</taxon>
        <taxon>Pseudonocardiaceae</taxon>
        <taxon>Amycolatopsis</taxon>
    </lineage>
</organism>
<dbReference type="Gene3D" id="1.25.40.10">
    <property type="entry name" value="Tetratricopeptide repeat domain"/>
    <property type="match status" value="1"/>
</dbReference>